<dbReference type="EMBL" id="MFKF01000212">
    <property type="protein sequence ID" value="OGG50173.1"/>
    <property type="molecule type" value="Genomic_DNA"/>
</dbReference>
<evidence type="ECO:0000256" key="2">
    <source>
        <dbReference type="PROSITE-ProRule" id="PRU00169"/>
    </source>
</evidence>
<name>A0A1F6CLP6_HANXR</name>
<dbReference type="SMART" id="SM00448">
    <property type="entry name" value="REC"/>
    <property type="match status" value="1"/>
</dbReference>
<dbReference type="AlphaFoldDB" id="A0A1F6CLP6"/>
<evidence type="ECO:0000256" key="1">
    <source>
        <dbReference type="ARBA" id="ARBA00022553"/>
    </source>
</evidence>
<dbReference type="Pfam" id="PF00072">
    <property type="entry name" value="Response_reg"/>
    <property type="match status" value="1"/>
</dbReference>
<sequence length="130" mass="14332">MSHILVVDDDPEVRRLTALLLKTAGHTVAQAPGGRQALDRVKAHPPDLVLSDIGMPEMDGCALFREVRAYDPQIPFVAMSGHMDAQEAGQHAFDGFVRKPFNIPHLIETVDRTVRTAQEKGPRSSQLQRA</sequence>
<dbReference type="InterPro" id="IPR001789">
    <property type="entry name" value="Sig_transdc_resp-reg_receiver"/>
</dbReference>
<dbReference type="Gene3D" id="3.40.50.2300">
    <property type="match status" value="1"/>
</dbReference>
<comment type="caution">
    <text evidence="4">The sequence shown here is derived from an EMBL/GenBank/DDBJ whole genome shotgun (WGS) entry which is preliminary data.</text>
</comment>
<dbReference type="SUPFAM" id="SSF52172">
    <property type="entry name" value="CheY-like"/>
    <property type="match status" value="1"/>
</dbReference>
<feature type="modified residue" description="4-aspartylphosphate" evidence="2">
    <location>
        <position position="52"/>
    </location>
</feature>
<dbReference type="InterPro" id="IPR050595">
    <property type="entry name" value="Bact_response_regulator"/>
</dbReference>
<gene>
    <name evidence="4" type="ORF">A3F84_12005</name>
</gene>
<dbReference type="PANTHER" id="PTHR44591">
    <property type="entry name" value="STRESS RESPONSE REGULATOR PROTEIN 1"/>
    <property type="match status" value="1"/>
</dbReference>
<protein>
    <recommendedName>
        <fullName evidence="3">Response regulatory domain-containing protein</fullName>
    </recommendedName>
</protein>
<evidence type="ECO:0000313" key="5">
    <source>
        <dbReference type="Proteomes" id="UP000178606"/>
    </source>
</evidence>
<keyword evidence="1 2" id="KW-0597">Phosphoprotein</keyword>
<dbReference type="Proteomes" id="UP000178606">
    <property type="component" value="Unassembled WGS sequence"/>
</dbReference>
<proteinExistence type="predicted"/>
<reference evidence="4 5" key="1">
    <citation type="journal article" date="2016" name="Nat. Commun.">
        <title>Thousands of microbial genomes shed light on interconnected biogeochemical processes in an aquifer system.</title>
        <authorList>
            <person name="Anantharaman K."/>
            <person name="Brown C.T."/>
            <person name="Hug L.A."/>
            <person name="Sharon I."/>
            <person name="Castelle C.J."/>
            <person name="Probst A.J."/>
            <person name="Thomas B.C."/>
            <person name="Singh A."/>
            <person name="Wilkins M.J."/>
            <person name="Karaoz U."/>
            <person name="Brodie E.L."/>
            <person name="Williams K.H."/>
            <person name="Hubbard S.S."/>
            <person name="Banfield J.F."/>
        </authorList>
    </citation>
    <scope>NUCLEOTIDE SEQUENCE [LARGE SCALE GENOMIC DNA]</scope>
    <source>
        <strain evidence="5">RIFCSPLOWO2_12_FULL_64_10</strain>
    </source>
</reference>
<dbReference type="PANTHER" id="PTHR44591:SF3">
    <property type="entry name" value="RESPONSE REGULATORY DOMAIN-CONTAINING PROTEIN"/>
    <property type="match status" value="1"/>
</dbReference>
<accession>A0A1F6CLP6</accession>
<dbReference type="InterPro" id="IPR011006">
    <property type="entry name" value="CheY-like_superfamily"/>
</dbReference>
<evidence type="ECO:0000259" key="3">
    <source>
        <dbReference type="PROSITE" id="PS50110"/>
    </source>
</evidence>
<organism evidence="4 5">
    <name type="scientific">Handelsmanbacteria sp. (strain RIFCSPLOWO2_12_FULL_64_10)</name>
    <dbReference type="NCBI Taxonomy" id="1817868"/>
    <lineage>
        <taxon>Bacteria</taxon>
        <taxon>Candidatus Handelsmaniibacteriota</taxon>
    </lineage>
</organism>
<evidence type="ECO:0000313" key="4">
    <source>
        <dbReference type="EMBL" id="OGG50173.1"/>
    </source>
</evidence>
<dbReference type="GO" id="GO:0000160">
    <property type="term" value="P:phosphorelay signal transduction system"/>
    <property type="evidence" value="ECO:0007669"/>
    <property type="project" value="InterPro"/>
</dbReference>
<dbReference type="PROSITE" id="PS50110">
    <property type="entry name" value="RESPONSE_REGULATORY"/>
    <property type="match status" value="1"/>
</dbReference>
<feature type="domain" description="Response regulatory" evidence="3">
    <location>
        <begin position="3"/>
        <end position="114"/>
    </location>
</feature>